<feature type="active site" description="Proton donor" evidence="5">
    <location>
        <position position="275"/>
    </location>
</feature>
<comment type="catalytic activity">
    <reaction evidence="5">
        <text>(R)-glycerate + NADP(+) = 3-hydroxypyruvate + NADPH + H(+)</text>
        <dbReference type="Rhea" id="RHEA:18657"/>
        <dbReference type="ChEBI" id="CHEBI:15378"/>
        <dbReference type="ChEBI" id="CHEBI:16659"/>
        <dbReference type="ChEBI" id="CHEBI:17180"/>
        <dbReference type="ChEBI" id="CHEBI:57783"/>
        <dbReference type="ChEBI" id="CHEBI:58349"/>
        <dbReference type="EC" id="1.1.1.81"/>
    </reaction>
</comment>
<dbReference type="PANTHER" id="PTHR43333">
    <property type="entry name" value="2-HACID_DH_C DOMAIN-CONTAINING PROTEIN"/>
    <property type="match status" value="1"/>
</dbReference>
<organism evidence="7 8">
    <name type="scientific">Leclercia barmai</name>
    <dbReference type="NCBI Taxonomy" id="2785629"/>
    <lineage>
        <taxon>Bacteria</taxon>
        <taxon>Pseudomonadati</taxon>
        <taxon>Pseudomonadota</taxon>
        <taxon>Gammaproteobacteria</taxon>
        <taxon>Enterobacterales</taxon>
        <taxon>Enterobacteriaceae</taxon>
        <taxon>Leclercia</taxon>
    </lineage>
</organism>
<evidence type="ECO:0000256" key="5">
    <source>
        <dbReference type="HAMAP-Rule" id="MF_01666"/>
    </source>
</evidence>
<evidence type="ECO:0000256" key="3">
    <source>
        <dbReference type="ARBA" id="ARBA00023002"/>
    </source>
</evidence>
<feature type="active site" evidence="5">
    <location>
        <position position="227"/>
    </location>
</feature>
<evidence type="ECO:0000256" key="4">
    <source>
        <dbReference type="ARBA" id="ARBA00023027"/>
    </source>
</evidence>
<protein>
    <recommendedName>
        <fullName evidence="5">Glyoxylate/hydroxypyruvate reductase A</fullName>
        <ecNumber evidence="5">1.1.1.79</ecNumber>
        <ecNumber evidence="5">1.1.1.81</ecNumber>
    </recommendedName>
    <alternativeName>
        <fullName evidence="5">2-ketoacid reductase</fullName>
    </alternativeName>
</protein>
<dbReference type="Proteomes" id="UP000706580">
    <property type="component" value="Unassembled WGS sequence"/>
</dbReference>
<dbReference type="HAMAP" id="MF_01666">
    <property type="entry name" value="2_Hacid_dh_C_GhrA"/>
    <property type="match status" value="1"/>
</dbReference>
<dbReference type="PANTHER" id="PTHR43333:SF1">
    <property type="entry name" value="D-ISOMER SPECIFIC 2-HYDROXYACID DEHYDROGENASE NAD-BINDING DOMAIN-CONTAINING PROTEIN"/>
    <property type="match status" value="1"/>
</dbReference>
<evidence type="ECO:0000259" key="6">
    <source>
        <dbReference type="Pfam" id="PF02826"/>
    </source>
</evidence>
<dbReference type="SUPFAM" id="SSF51735">
    <property type="entry name" value="NAD(P)-binding Rossmann-fold domains"/>
    <property type="match status" value="1"/>
</dbReference>
<feature type="domain" description="D-isomer specific 2-hydroxyacid dehydrogenase NAD-binding" evidence="6">
    <location>
        <begin position="105"/>
        <end position="277"/>
    </location>
</feature>
<comment type="caution">
    <text evidence="7">The sequence shown here is derived from an EMBL/GenBank/DDBJ whole genome shotgun (WGS) entry which is preliminary data.</text>
</comment>
<comment type="catalytic activity">
    <reaction evidence="5">
        <text>(R)-glycerate + NAD(+) = 3-hydroxypyruvate + NADH + H(+)</text>
        <dbReference type="Rhea" id="RHEA:17905"/>
        <dbReference type="ChEBI" id="CHEBI:15378"/>
        <dbReference type="ChEBI" id="CHEBI:16659"/>
        <dbReference type="ChEBI" id="CHEBI:17180"/>
        <dbReference type="ChEBI" id="CHEBI:57540"/>
        <dbReference type="ChEBI" id="CHEBI:57945"/>
        <dbReference type="EC" id="1.1.1.81"/>
    </reaction>
</comment>
<dbReference type="CDD" id="cd12164">
    <property type="entry name" value="GDH_like_2"/>
    <property type="match status" value="1"/>
</dbReference>
<gene>
    <name evidence="5 7" type="primary">ghrA</name>
    <name evidence="7" type="ORF">ITX56_07375</name>
</gene>
<dbReference type="PROSITE" id="PS00671">
    <property type="entry name" value="D_2_HYDROXYACID_DH_3"/>
    <property type="match status" value="1"/>
</dbReference>
<keyword evidence="8" id="KW-1185">Reference proteome</keyword>
<keyword evidence="2 5" id="KW-0521">NADP</keyword>
<evidence type="ECO:0000256" key="1">
    <source>
        <dbReference type="ARBA" id="ARBA00022490"/>
    </source>
</evidence>
<dbReference type="Gene3D" id="3.40.50.720">
    <property type="entry name" value="NAD(P)-binding Rossmann-like Domain"/>
    <property type="match status" value="2"/>
</dbReference>
<dbReference type="NCBIfam" id="NF012013">
    <property type="entry name" value="PRK15469.1"/>
    <property type="match status" value="1"/>
</dbReference>
<reference evidence="7 8" key="1">
    <citation type="submission" date="2020-11" db="EMBL/GenBank/DDBJ databases">
        <title>Draft Genome of Enterobacter sp. strain EMC7.</title>
        <authorList>
            <person name="Barman P."/>
            <person name="Sinha S."/>
            <person name="Sen S."/>
            <person name="Chakraborty R."/>
        </authorList>
    </citation>
    <scope>NUCLEOTIDE SEQUENCE [LARGE SCALE GENOMIC DNA]</scope>
    <source>
        <strain evidence="7 8">EMC7</strain>
    </source>
</reference>
<dbReference type="EC" id="1.1.1.81" evidence="5"/>
<dbReference type="RefSeq" id="WP_223074312.1">
    <property type="nucleotide sequence ID" value="NZ_JADMNK010000002.1"/>
</dbReference>
<dbReference type="InterPro" id="IPR029753">
    <property type="entry name" value="D-isomer_DH_CS"/>
</dbReference>
<keyword evidence="4 5" id="KW-0520">NAD</keyword>
<comment type="catalytic activity">
    <reaction evidence="5">
        <text>glycolate + NADP(+) = glyoxylate + NADPH + H(+)</text>
        <dbReference type="Rhea" id="RHEA:10992"/>
        <dbReference type="ChEBI" id="CHEBI:15378"/>
        <dbReference type="ChEBI" id="CHEBI:29805"/>
        <dbReference type="ChEBI" id="CHEBI:36655"/>
        <dbReference type="ChEBI" id="CHEBI:57783"/>
        <dbReference type="ChEBI" id="CHEBI:58349"/>
        <dbReference type="EC" id="1.1.1.79"/>
    </reaction>
</comment>
<comment type="function">
    <text evidence="5">Catalyzes the NADPH-dependent reduction of glyoxylate and hydroxypyruvate into glycolate and glycerate, respectively.</text>
</comment>
<dbReference type="Pfam" id="PF02826">
    <property type="entry name" value="2-Hacid_dh_C"/>
    <property type="match status" value="1"/>
</dbReference>
<dbReference type="InterPro" id="IPR006140">
    <property type="entry name" value="D-isomer_DH_NAD-bd"/>
</dbReference>
<keyword evidence="1 5" id="KW-0963">Cytoplasm</keyword>
<name>A0ABS7RTJ8_9ENTR</name>
<evidence type="ECO:0000313" key="7">
    <source>
        <dbReference type="EMBL" id="MBZ0057642.1"/>
    </source>
</evidence>
<proteinExistence type="inferred from homology"/>
<dbReference type="EMBL" id="JADMNK010000002">
    <property type="protein sequence ID" value="MBZ0057642.1"/>
    <property type="molecule type" value="Genomic_DNA"/>
</dbReference>
<sequence>MDIIFYHPTFDNAYWIKTLSAALPGARVREWKRGDNEPADYALVWHPPVEMLQGRNLKAVFALGAGVDSILSKLKAHPEMLAESIPLFRLEDTGMGQQMQEYAVSQVLHWFRRFDDYQALKQQARWEPLADYPREEFTIGILGAGVLGSKVTEALAPWGFPLRCWSRTRKSYPGVTSFAGKEELPQFLQGTRVLINLLPNTAETVGIINKDLISQMADNSYLMNLARGVHVVEADLLAALESGKLKGAMLDVYSKEPLPADNALWAHPRVAMTPHIAAVTRPAEAIDYIARTISQLEKGEQVTGQVDRQRGY</sequence>
<evidence type="ECO:0000313" key="8">
    <source>
        <dbReference type="Proteomes" id="UP000706580"/>
    </source>
</evidence>
<evidence type="ECO:0000256" key="2">
    <source>
        <dbReference type="ARBA" id="ARBA00022857"/>
    </source>
</evidence>
<keyword evidence="3 5" id="KW-0560">Oxidoreductase</keyword>
<comment type="subcellular location">
    <subcellularLocation>
        <location evidence="5">Cytoplasm</location>
    </subcellularLocation>
</comment>
<accession>A0ABS7RTJ8</accession>
<dbReference type="InterPro" id="IPR036291">
    <property type="entry name" value="NAD(P)-bd_dom_sf"/>
</dbReference>
<dbReference type="EC" id="1.1.1.79" evidence="5"/>
<dbReference type="InterPro" id="IPR023514">
    <property type="entry name" value="GhrA_Enterobacterales"/>
</dbReference>
<comment type="similarity">
    <text evidence="5">Belongs to the D-isomer specific 2-hydroxyacid dehydrogenase family. GhrA subfamily.</text>
</comment>